<feature type="chain" id="PRO_5033035684" evidence="1">
    <location>
        <begin position="22"/>
        <end position="139"/>
    </location>
</feature>
<dbReference type="InterPro" id="IPR032347">
    <property type="entry name" value="DUF4864"/>
</dbReference>
<dbReference type="EMBL" id="WPHG01000002">
    <property type="protein sequence ID" value="MVA97924.1"/>
    <property type="molecule type" value="Genomic_DNA"/>
</dbReference>
<gene>
    <name evidence="2" type="ORF">GN330_11775</name>
</gene>
<keyword evidence="3" id="KW-1185">Reference proteome</keyword>
<dbReference type="AlphaFoldDB" id="A0A844QH25"/>
<dbReference type="RefSeq" id="WP_156712827.1">
    <property type="nucleotide sequence ID" value="NZ_WPHG01000002.1"/>
</dbReference>
<accession>A0A844QH25</accession>
<protein>
    <submittedName>
        <fullName evidence="2">DUF4864 domain-containing protein</fullName>
    </submittedName>
</protein>
<proteinExistence type="predicted"/>
<dbReference type="Proteomes" id="UP000463224">
    <property type="component" value="Unassembled WGS sequence"/>
</dbReference>
<evidence type="ECO:0000256" key="1">
    <source>
        <dbReference type="SAM" id="SignalP"/>
    </source>
</evidence>
<name>A0A844QH25_9HYPH</name>
<feature type="signal peptide" evidence="1">
    <location>
        <begin position="1"/>
        <end position="21"/>
    </location>
</feature>
<sequence length="139" mass="14946">MAHYRAIALTLALLGAAPVLAGEAEIQAAQSTIDKQLQAFQADDGAAAYSHAAPTIKKLYPTVDAFMTMVERGYMPVRQPRSYAFGAAKELNQSTILQQVHVVGPDGRNYVAVYTLELQEDGVFRITGCSLRASNALST</sequence>
<keyword evidence="1" id="KW-0732">Signal</keyword>
<comment type="caution">
    <text evidence="2">The sequence shown here is derived from an EMBL/GenBank/DDBJ whole genome shotgun (WGS) entry which is preliminary data.</text>
</comment>
<dbReference type="Pfam" id="PF16156">
    <property type="entry name" value="DUF4864"/>
    <property type="match status" value="1"/>
</dbReference>
<organism evidence="2 3">
    <name type="scientific">Nitratireductor arenosus</name>
    <dbReference type="NCBI Taxonomy" id="2682096"/>
    <lineage>
        <taxon>Bacteria</taxon>
        <taxon>Pseudomonadati</taxon>
        <taxon>Pseudomonadota</taxon>
        <taxon>Alphaproteobacteria</taxon>
        <taxon>Hyphomicrobiales</taxon>
        <taxon>Phyllobacteriaceae</taxon>
        <taxon>Nitratireductor</taxon>
    </lineage>
</organism>
<evidence type="ECO:0000313" key="2">
    <source>
        <dbReference type="EMBL" id="MVA97924.1"/>
    </source>
</evidence>
<reference evidence="2 3" key="1">
    <citation type="submission" date="2019-12" db="EMBL/GenBank/DDBJ databases">
        <title>Nitratireductor arenosus sp. nov., Isolated from sea sand, Jeju island, South Korea.</title>
        <authorList>
            <person name="Kim W."/>
        </authorList>
    </citation>
    <scope>NUCLEOTIDE SEQUENCE [LARGE SCALE GENOMIC DNA]</scope>
    <source>
        <strain evidence="2 3">CAU 1489</strain>
    </source>
</reference>
<evidence type="ECO:0000313" key="3">
    <source>
        <dbReference type="Proteomes" id="UP000463224"/>
    </source>
</evidence>